<dbReference type="AlphaFoldDB" id="A0A8S0PNP8"/>
<feature type="domain" description="Zinc beta-ribbon" evidence="2">
    <location>
        <begin position="25"/>
        <end position="57"/>
    </location>
</feature>
<dbReference type="Proteomes" id="UP000594638">
    <property type="component" value="Unassembled WGS sequence"/>
</dbReference>
<reference evidence="3 4" key="1">
    <citation type="submission" date="2019-12" db="EMBL/GenBank/DDBJ databases">
        <authorList>
            <person name="Alioto T."/>
            <person name="Alioto T."/>
            <person name="Gomez Garrido J."/>
        </authorList>
    </citation>
    <scope>NUCLEOTIDE SEQUENCE [LARGE SCALE GENOMIC DNA]</scope>
</reference>
<keyword evidence="4" id="KW-1185">Reference proteome</keyword>
<evidence type="ECO:0000313" key="4">
    <source>
        <dbReference type="Proteomes" id="UP000594638"/>
    </source>
</evidence>
<gene>
    <name evidence="3" type="ORF">OLEA9_A089503</name>
</gene>
<feature type="region of interest" description="Disordered" evidence="1">
    <location>
        <begin position="1"/>
        <end position="25"/>
    </location>
</feature>
<accession>A0A8S0PNP8</accession>
<evidence type="ECO:0000256" key="1">
    <source>
        <dbReference type="SAM" id="MobiDB-lite"/>
    </source>
</evidence>
<evidence type="ECO:0000313" key="3">
    <source>
        <dbReference type="EMBL" id="CAA2955876.1"/>
    </source>
</evidence>
<dbReference type="InterPro" id="IPR056988">
    <property type="entry name" value="Zn_ribbon_pln"/>
</dbReference>
<organism evidence="3 4">
    <name type="scientific">Olea europaea subsp. europaea</name>
    <dbReference type="NCBI Taxonomy" id="158383"/>
    <lineage>
        <taxon>Eukaryota</taxon>
        <taxon>Viridiplantae</taxon>
        <taxon>Streptophyta</taxon>
        <taxon>Embryophyta</taxon>
        <taxon>Tracheophyta</taxon>
        <taxon>Spermatophyta</taxon>
        <taxon>Magnoliopsida</taxon>
        <taxon>eudicotyledons</taxon>
        <taxon>Gunneridae</taxon>
        <taxon>Pentapetalae</taxon>
        <taxon>asterids</taxon>
        <taxon>lamiids</taxon>
        <taxon>Lamiales</taxon>
        <taxon>Oleaceae</taxon>
        <taxon>Oleeae</taxon>
        <taxon>Olea</taxon>
    </lineage>
</organism>
<sequence>MERNKDEATSSQPLPSPCPSRPETFWSSRSGCGMQYEYLRMYLNQNLIHPNCLLPFLVTVTEKPAPSSGMICSTPGGPGSATFTPDKTDSPLASERAIKKMHTNGQKSKSNEDRNHMAGWSRPT</sequence>
<feature type="region of interest" description="Disordered" evidence="1">
    <location>
        <begin position="69"/>
        <end position="124"/>
    </location>
</feature>
<dbReference type="Gramene" id="OE9A089503T1">
    <property type="protein sequence ID" value="OE9A089503C1"/>
    <property type="gene ID" value="OE9A089503"/>
</dbReference>
<name>A0A8S0PNP8_OLEEU</name>
<protein>
    <recommendedName>
        <fullName evidence="2">Zinc beta-ribbon domain-containing protein</fullName>
    </recommendedName>
</protein>
<dbReference type="EMBL" id="CACTIH010000166">
    <property type="protein sequence ID" value="CAA2955876.1"/>
    <property type="molecule type" value="Genomic_DNA"/>
</dbReference>
<dbReference type="OrthoDB" id="10250354at2759"/>
<comment type="caution">
    <text evidence="3">The sequence shown here is derived from an EMBL/GenBank/DDBJ whole genome shotgun (WGS) entry which is preliminary data.</text>
</comment>
<proteinExistence type="predicted"/>
<evidence type="ECO:0000259" key="2">
    <source>
        <dbReference type="Pfam" id="PF23551"/>
    </source>
</evidence>
<dbReference type="Pfam" id="PF23551">
    <property type="entry name" value="Zn_ribbon_20"/>
    <property type="match status" value="1"/>
</dbReference>